<dbReference type="GO" id="GO:0006310">
    <property type="term" value="P:DNA recombination"/>
    <property type="evidence" value="ECO:0007669"/>
    <property type="project" value="InterPro"/>
</dbReference>
<dbReference type="AlphaFoldDB" id="A0A3P1V5M0"/>
<dbReference type="STRING" id="1123309.GCA_000377005_00041"/>
<reference evidence="1 2" key="1">
    <citation type="submission" date="2018-11" db="EMBL/GenBank/DDBJ databases">
        <title>Genomes From Bacteria Associated with the Canine Oral Cavity: a Test Case for Automated Genome-Based Taxonomic Assignment.</title>
        <authorList>
            <person name="Coil D.A."/>
            <person name="Jospin G."/>
            <person name="Darling A.E."/>
            <person name="Wallis C."/>
            <person name="Davis I.J."/>
            <person name="Harris S."/>
            <person name="Eisen J.A."/>
            <person name="Holcombe L.J."/>
            <person name="O'Flynn C."/>
        </authorList>
    </citation>
    <scope>NUCLEOTIDE SEQUENCE [LARGE SCALE GENOMIC DNA]</scope>
    <source>
        <strain evidence="1 2">OH4621_COT-116</strain>
    </source>
</reference>
<gene>
    <name evidence="1" type="ORF">EII38_09630</name>
</gene>
<comment type="caution">
    <text evidence="1">The sequence shown here is derived from an EMBL/GenBank/DDBJ whole genome shotgun (WGS) entry which is preliminary data.</text>
</comment>
<dbReference type="GO" id="GO:0000287">
    <property type="term" value="F:magnesium ion binding"/>
    <property type="evidence" value="ECO:0007669"/>
    <property type="project" value="InterPro"/>
</dbReference>
<dbReference type="Gene3D" id="3.30.1330.70">
    <property type="entry name" value="Holliday junction resolvase RusA"/>
    <property type="match status" value="1"/>
</dbReference>
<dbReference type="EMBL" id="RQZA01000016">
    <property type="protein sequence ID" value="RRD29492.1"/>
    <property type="molecule type" value="Genomic_DNA"/>
</dbReference>
<evidence type="ECO:0000313" key="1">
    <source>
        <dbReference type="EMBL" id="RRD29492.1"/>
    </source>
</evidence>
<evidence type="ECO:0000313" key="2">
    <source>
        <dbReference type="Proteomes" id="UP000281771"/>
    </source>
</evidence>
<organism evidence="1 2">
    <name type="scientific">Streptococcus minor</name>
    <dbReference type="NCBI Taxonomy" id="229549"/>
    <lineage>
        <taxon>Bacteria</taxon>
        <taxon>Bacillati</taxon>
        <taxon>Bacillota</taxon>
        <taxon>Bacilli</taxon>
        <taxon>Lactobacillales</taxon>
        <taxon>Streptococcaceae</taxon>
        <taxon>Streptococcus</taxon>
    </lineage>
</organism>
<accession>A0A3P1V5M0</accession>
<dbReference type="GO" id="GO:0006281">
    <property type="term" value="P:DNA repair"/>
    <property type="evidence" value="ECO:0007669"/>
    <property type="project" value="InterPro"/>
</dbReference>
<dbReference type="Proteomes" id="UP000281771">
    <property type="component" value="Unassembled WGS sequence"/>
</dbReference>
<name>A0A3P1V5M0_9STRE</name>
<sequence>MKLVLNIEPKPQSRPRFSKWGTYEDKKTKAWRKECAGLIERNYDGPFYDGPVKVDVTFYMKAPESISKEPTKRARENTWAKFKAFVNELMWHFKKPDLDNLVKALFDSISNAGYSKIDKKGIVWSDDSLVCDLHARKLYSPNPRIEIEIEEIQ</sequence>
<dbReference type="InterPro" id="IPR036614">
    <property type="entry name" value="RusA-like_sf"/>
</dbReference>
<protein>
    <submittedName>
        <fullName evidence="1">RusA family crossover junction endodeoxyribonuclease</fullName>
    </submittedName>
</protein>
<keyword evidence="2" id="KW-1185">Reference proteome</keyword>
<dbReference type="SUPFAM" id="SSF103084">
    <property type="entry name" value="Holliday junction resolvase RusA"/>
    <property type="match status" value="1"/>
</dbReference>
<proteinExistence type="predicted"/>
<dbReference type="RefSeq" id="WP_124778013.1">
    <property type="nucleotide sequence ID" value="NZ_RQZA01000016.1"/>
</dbReference>
<dbReference type="Pfam" id="PF05866">
    <property type="entry name" value="RusA"/>
    <property type="match status" value="1"/>
</dbReference>
<dbReference type="InterPro" id="IPR008822">
    <property type="entry name" value="Endonuclease_RusA-like"/>
</dbReference>